<evidence type="ECO:0000313" key="3">
    <source>
        <dbReference type="Proteomes" id="UP000092124"/>
    </source>
</evidence>
<proteinExistence type="predicted"/>
<dbReference type="EMBL" id="LZPO01108148">
    <property type="protein sequence ID" value="OBS59369.1"/>
    <property type="molecule type" value="Genomic_DNA"/>
</dbReference>
<gene>
    <name evidence="2" type="ORF">A6R68_09508</name>
</gene>
<accession>A0A1A6G0J8</accession>
<comment type="caution">
    <text evidence="2">The sequence shown here is derived from an EMBL/GenBank/DDBJ whole genome shotgun (WGS) entry which is preliminary data.</text>
</comment>
<reference evidence="2 3" key="1">
    <citation type="submission" date="2016-06" db="EMBL/GenBank/DDBJ databases">
        <title>The Draft Genome Sequence and Annotation of the Desert Woodrat Neotoma lepida.</title>
        <authorList>
            <person name="Campbell M."/>
            <person name="Oakeson K.F."/>
            <person name="Yandell M."/>
            <person name="Halpert J.R."/>
            <person name="Dearing D."/>
        </authorList>
    </citation>
    <scope>NUCLEOTIDE SEQUENCE [LARGE SCALE GENOMIC DNA]</scope>
    <source>
        <strain evidence="2">417</strain>
        <tissue evidence="2">Liver</tissue>
    </source>
</reference>
<evidence type="ECO:0000256" key="1">
    <source>
        <dbReference type="SAM" id="MobiDB-lite"/>
    </source>
</evidence>
<sequence length="83" mass="9093">MRAYRQMSNSVPSKKRGVSGPDSKVDSYWSPNYSAMFGTPSGPSRVSYLTLTDFRVETIAGSGEGMSKNEEMDIDKGLCFGQL</sequence>
<dbReference type="Proteomes" id="UP000092124">
    <property type="component" value="Unassembled WGS sequence"/>
</dbReference>
<feature type="compositionally biased region" description="Polar residues" evidence="1">
    <location>
        <begin position="1"/>
        <end position="12"/>
    </location>
</feature>
<evidence type="ECO:0000313" key="2">
    <source>
        <dbReference type="EMBL" id="OBS59369.1"/>
    </source>
</evidence>
<protein>
    <submittedName>
        <fullName evidence="2">Uncharacterized protein</fullName>
    </submittedName>
</protein>
<dbReference type="AlphaFoldDB" id="A0A1A6G0J8"/>
<keyword evidence="3" id="KW-1185">Reference proteome</keyword>
<organism evidence="2 3">
    <name type="scientific">Neotoma lepida</name>
    <name type="common">Desert woodrat</name>
    <dbReference type="NCBI Taxonomy" id="56216"/>
    <lineage>
        <taxon>Eukaryota</taxon>
        <taxon>Metazoa</taxon>
        <taxon>Chordata</taxon>
        <taxon>Craniata</taxon>
        <taxon>Vertebrata</taxon>
        <taxon>Euteleostomi</taxon>
        <taxon>Mammalia</taxon>
        <taxon>Eutheria</taxon>
        <taxon>Euarchontoglires</taxon>
        <taxon>Glires</taxon>
        <taxon>Rodentia</taxon>
        <taxon>Myomorpha</taxon>
        <taxon>Muroidea</taxon>
        <taxon>Cricetidae</taxon>
        <taxon>Neotominae</taxon>
        <taxon>Neotoma</taxon>
    </lineage>
</organism>
<name>A0A1A6G0J8_NEOLE</name>
<feature type="region of interest" description="Disordered" evidence="1">
    <location>
        <begin position="1"/>
        <end position="23"/>
    </location>
</feature>